<dbReference type="PANTHER" id="PTHR31973">
    <property type="entry name" value="POLYPROTEIN, PUTATIVE-RELATED"/>
    <property type="match status" value="1"/>
</dbReference>
<keyword evidence="2" id="KW-1185">Reference proteome</keyword>
<gene>
    <name evidence="1" type="ORF">CQW23_14197</name>
</gene>
<organism evidence="1 2">
    <name type="scientific">Capsicum baccatum</name>
    <name type="common">Peruvian pepper</name>
    <dbReference type="NCBI Taxonomy" id="33114"/>
    <lineage>
        <taxon>Eukaryota</taxon>
        <taxon>Viridiplantae</taxon>
        <taxon>Streptophyta</taxon>
        <taxon>Embryophyta</taxon>
        <taxon>Tracheophyta</taxon>
        <taxon>Spermatophyta</taxon>
        <taxon>Magnoliopsida</taxon>
        <taxon>eudicotyledons</taxon>
        <taxon>Gunneridae</taxon>
        <taxon>Pentapetalae</taxon>
        <taxon>asterids</taxon>
        <taxon>lamiids</taxon>
        <taxon>Solanales</taxon>
        <taxon>Solanaceae</taxon>
        <taxon>Solanoideae</taxon>
        <taxon>Capsiceae</taxon>
        <taxon>Capsicum</taxon>
    </lineage>
</organism>
<dbReference type="Proteomes" id="UP000224567">
    <property type="component" value="Unassembled WGS sequence"/>
</dbReference>
<comment type="caution">
    <text evidence="1">The sequence shown here is derived from an EMBL/GenBank/DDBJ whole genome shotgun (WGS) entry which is preliminary data.</text>
</comment>
<dbReference type="AlphaFoldDB" id="A0A2G2WIP4"/>
<sequence length="122" mass="13711">MHCNASYWMGWKGSIIAKNIIHGISEHGYACLLAFSHMVELLNPGSSYSIMVNRMDGSFVYYLLAFGACMRGYAHIKKVIVVDGTHLYDKYRSVLLSVVARDTKNYIFSIAFCVVDKENDAS</sequence>
<reference evidence="1 2" key="1">
    <citation type="journal article" date="2017" name="Genome Biol.">
        <title>New reference genome sequences of hot pepper reveal the massive evolution of plant disease-resistance genes by retroduplication.</title>
        <authorList>
            <person name="Kim S."/>
            <person name="Park J."/>
            <person name="Yeom S.I."/>
            <person name="Kim Y.M."/>
            <person name="Seo E."/>
            <person name="Kim K.T."/>
            <person name="Kim M.S."/>
            <person name="Lee J.M."/>
            <person name="Cheong K."/>
            <person name="Shin H.S."/>
            <person name="Kim S.B."/>
            <person name="Han K."/>
            <person name="Lee J."/>
            <person name="Park M."/>
            <person name="Lee H.A."/>
            <person name="Lee H.Y."/>
            <person name="Lee Y."/>
            <person name="Oh S."/>
            <person name="Lee J.H."/>
            <person name="Choi E."/>
            <person name="Choi E."/>
            <person name="Lee S.E."/>
            <person name="Jeon J."/>
            <person name="Kim H."/>
            <person name="Choi G."/>
            <person name="Song H."/>
            <person name="Lee J."/>
            <person name="Lee S.C."/>
            <person name="Kwon J.K."/>
            <person name="Lee H.Y."/>
            <person name="Koo N."/>
            <person name="Hong Y."/>
            <person name="Kim R.W."/>
            <person name="Kang W.H."/>
            <person name="Huh J.H."/>
            <person name="Kang B.C."/>
            <person name="Yang T.J."/>
            <person name="Lee Y.H."/>
            <person name="Bennetzen J.L."/>
            <person name="Choi D."/>
        </authorList>
    </citation>
    <scope>NUCLEOTIDE SEQUENCE [LARGE SCALE GENOMIC DNA]</scope>
    <source>
        <strain evidence="2">cv. PBC81</strain>
    </source>
</reference>
<dbReference type="STRING" id="33114.A0A2G2WIP4"/>
<evidence type="ECO:0000313" key="2">
    <source>
        <dbReference type="Proteomes" id="UP000224567"/>
    </source>
</evidence>
<name>A0A2G2WIP4_CAPBA</name>
<reference evidence="2" key="2">
    <citation type="journal article" date="2017" name="J. Anim. Genet.">
        <title>Multiple reference genome sequences of hot pepper reveal the massive evolution of plant disease resistance genes by retroduplication.</title>
        <authorList>
            <person name="Kim S."/>
            <person name="Park J."/>
            <person name="Yeom S.-I."/>
            <person name="Kim Y.-M."/>
            <person name="Seo E."/>
            <person name="Kim K.-T."/>
            <person name="Kim M.-S."/>
            <person name="Lee J.M."/>
            <person name="Cheong K."/>
            <person name="Shin H.-S."/>
            <person name="Kim S.-B."/>
            <person name="Han K."/>
            <person name="Lee J."/>
            <person name="Park M."/>
            <person name="Lee H.-A."/>
            <person name="Lee H.-Y."/>
            <person name="Lee Y."/>
            <person name="Oh S."/>
            <person name="Lee J.H."/>
            <person name="Choi E."/>
            <person name="Choi E."/>
            <person name="Lee S.E."/>
            <person name="Jeon J."/>
            <person name="Kim H."/>
            <person name="Choi G."/>
            <person name="Song H."/>
            <person name="Lee J."/>
            <person name="Lee S.-C."/>
            <person name="Kwon J.-K."/>
            <person name="Lee H.-Y."/>
            <person name="Koo N."/>
            <person name="Hong Y."/>
            <person name="Kim R.W."/>
            <person name="Kang W.-H."/>
            <person name="Huh J.H."/>
            <person name="Kang B.-C."/>
            <person name="Yang T.-J."/>
            <person name="Lee Y.-H."/>
            <person name="Bennetzen J.L."/>
            <person name="Choi D."/>
        </authorList>
    </citation>
    <scope>NUCLEOTIDE SEQUENCE [LARGE SCALE GENOMIC DNA]</scope>
    <source>
        <strain evidence="2">cv. PBC81</strain>
    </source>
</reference>
<protein>
    <recommendedName>
        <fullName evidence="3">MULE transposase domain-containing protein</fullName>
    </recommendedName>
</protein>
<dbReference type="EMBL" id="MLFT02000006">
    <property type="protein sequence ID" value="PHT45039.1"/>
    <property type="molecule type" value="Genomic_DNA"/>
</dbReference>
<accession>A0A2G2WIP4</accession>
<dbReference type="PANTHER" id="PTHR31973:SF195">
    <property type="entry name" value="MUDR FAMILY TRANSPOSASE"/>
    <property type="match status" value="1"/>
</dbReference>
<evidence type="ECO:0008006" key="3">
    <source>
        <dbReference type="Google" id="ProtNLM"/>
    </source>
</evidence>
<proteinExistence type="predicted"/>
<dbReference type="OrthoDB" id="1036089at2759"/>
<evidence type="ECO:0000313" key="1">
    <source>
        <dbReference type="EMBL" id="PHT45039.1"/>
    </source>
</evidence>